<dbReference type="PROSITE" id="PS51424">
    <property type="entry name" value="ROC"/>
    <property type="match status" value="1"/>
</dbReference>
<evidence type="ECO:0000259" key="16">
    <source>
        <dbReference type="PROSITE" id="PS51424"/>
    </source>
</evidence>
<dbReference type="PROSITE" id="PS50119">
    <property type="entry name" value="ZF_BBOX"/>
    <property type="match status" value="1"/>
</dbReference>
<dbReference type="InterPro" id="IPR003599">
    <property type="entry name" value="Ig_sub"/>
</dbReference>
<gene>
    <name evidence="17" type="ORF">MCOR_6418</name>
</gene>
<dbReference type="InterPro" id="IPR013783">
    <property type="entry name" value="Ig-like_fold"/>
</dbReference>
<dbReference type="InterPro" id="IPR027417">
    <property type="entry name" value="P-loop_NTPase"/>
</dbReference>
<proteinExistence type="predicted"/>
<dbReference type="SUPFAM" id="SSF63825">
    <property type="entry name" value="YWTD domain"/>
    <property type="match status" value="1"/>
</dbReference>
<reference evidence="17 18" key="1">
    <citation type="submission" date="2020-06" db="EMBL/GenBank/DDBJ databases">
        <authorList>
            <person name="Li R."/>
            <person name="Bekaert M."/>
        </authorList>
    </citation>
    <scope>NUCLEOTIDE SEQUENCE [LARGE SCALE GENOMIC DNA]</scope>
    <source>
        <strain evidence="18">wild</strain>
    </source>
</reference>
<comment type="catalytic activity">
    <reaction evidence="12">
        <text>L-seryl-[protein] + ATP = O-phospho-L-seryl-[protein] + ADP + H(+)</text>
        <dbReference type="Rhea" id="RHEA:17989"/>
        <dbReference type="Rhea" id="RHEA-COMP:9863"/>
        <dbReference type="Rhea" id="RHEA-COMP:11604"/>
        <dbReference type="ChEBI" id="CHEBI:15378"/>
        <dbReference type="ChEBI" id="CHEBI:29999"/>
        <dbReference type="ChEBI" id="CHEBI:30616"/>
        <dbReference type="ChEBI" id="CHEBI:83421"/>
        <dbReference type="ChEBI" id="CHEBI:456216"/>
        <dbReference type="EC" id="2.7.11.1"/>
    </reaction>
</comment>
<evidence type="ECO:0000256" key="6">
    <source>
        <dbReference type="ARBA" id="ARBA00022737"/>
    </source>
</evidence>
<feature type="domain" description="Roc" evidence="16">
    <location>
        <begin position="527"/>
        <end position="760"/>
    </location>
</feature>
<keyword evidence="13" id="KW-0863">Zinc-finger</keyword>
<keyword evidence="6" id="KW-0677">Repeat</keyword>
<dbReference type="Gene3D" id="3.30.70.1390">
    <property type="entry name" value="ROC domain from the Parkinson's disease-associated leucine-rich repeat kinase 2"/>
    <property type="match status" value="1"/>
</dbReference>
<dbReference type="EMBL" id="CACVKT020001210">
    <property type="protein sequence ID" value="CAC5365938.1"/>
    <property type="molecule type" value="Genomic_DNA"/>
</dbReference>
<dbReference type="Gene3D" id="3.40.50.300">
    <property type="entry name" value="P-loop containing nucleotide triphosphate hydrolases"/>
    <property type="match status" value="1"/>
</dbReference>
<evidence type="ECO:0000256" key="10">
    <source>
        <dbReference type="ARBA" id="ARBA00023157"/>
    </source>
</evidence>
<accession>A0A6J8AD99</accession>
<evidence type="ECO:0000313" key="17">
    <source>
        <dbReference type="EMBL" id="CAC5365938.1"/>
    </source>
</evidence>
<keyword evidence="18" id="KW-1185">Reference proteome</keyword>
<evidence type="ECO:0000256" key="1">
    <source>
        <dbReference type="ARBA" id="ARBA00004496"/>
    </source>
</evidence>
<evidence type="ECO:0000256" key="12">
    <source>
        <dbReference type="ARBA" id="ARBA00048679"/>
    </source>
</evidence>
<evidence type="ECO:0000256" key="5">
    <source>
        <dbReference type="ARBA" id="ARBA00022679"/>
    </source>
</evidence>
<dbReference type="GO" id="GO:0005737">
    <property type="term" value="C:cytoplasm"/>
    <property type="evidence" value="ECO:0007669"/>
    <property type="project" value="UniProtKB-SubCell"/>
</dbReference>
<dbReference type="InterPro" id="IPR020859">
    <property type="entry name" value="ROC"/>
</dbReference>
<keyword evidence="3" id="KW-0963">Cytoplasm</keyword>
<keyword evidence="5" id="KW-0808">Transferase</keyword>
<dbReference type="OrthoDB" id="6078042at2759"/>
<dbReference type="InterPro" id="IPR007110">
    <property type="entry name" value="Ig-like_dom"/>
</dbReference>
<dbReference type="PANTHER" id="PTHR35971:SF5">
    <property type="entry name" value="OBSCURIN LIKE CYTOSKELETAL ADAPTOR 1"/>
    <property type="match status" value="1"/>
</dbReference>
<keyword evidence="4" id="KW-0597">Phosphoprotein</keyword>
<keyword evidence="8" id="KW-0418">Kinase</keyword>
<keyword evidence="10" id="KW-1015">Disulfide bond</keyword>
<dbReference type="Pfam" id="PF16095">
    <property type="entry name" value="COR-A"/>
    <property type="match status" value="1"/>
</dbReference>
<protein>
    <recommendedName>
        <fullName evidence="2">non-specific serine/threonine protein kinase</fullName>
        <ecNumber evidence="2">2.7.11.1</ecNumber>
    </recommendedName>
</protein>
<dbReference type="Proteomes" id="UP000507470">
    <property type="component" value="Unassembled WGS sequence"/>
</dbReference>
<feature type="domain" description="Ig-like" evidence="15">
    <location>
        <begin position="330"/>
        <end position="413"/>
    </location>
</feature>
<evidence type="ECO:0000259" key="14">
    <source>
        <dbReference type="PROSITE" id="PS50119"/>
    </source>
</evidence>
<evidence type="ECO:0000256" key="13">
    <source>
        <dbReference type="PROSITE-ProRule" id="PRU00024"/>
    </source>
</evidence>
<evidence type="ECO:0000256" key="7">
    <source>
        <dbReference type="ARBA" id="ARBA00022741"/>
    </source>
</evidence>
<sequence length="1415" mass="163261">MCFKFLILVHVCAAFPLKCPEPAQWSFRARGHCPDPSKYFCLKNDLINGYSENCTVFDFLQPGRKHVLRGGLDADICSLERYQPWPIKFYTNVSTNCIFLKSTCNDEGQMIYGKGNRNIDATCRCDYTRGYDFLVKPLNPCFCVPSKEDCSCCLKTCPKSTDRLSSDYKCLHDEQNITVSKCKPIIFKRVSTTVNKSNTENISTRQSISYKVQRNIKICSSCIGLTIAFCIGSLIFELVRKVYSIYEPRSDIYLIEGQTVELKYKLLINRSPSFFLKNGQFLPEMKNIKKIVDGRWRILKITNVTSNDVGGYCLKVADYRSRLTKLYIQPMFTSKIYTHHCTEGNTIELTCSVYTDNIEAKWYKENNELHECTNISITSNGNHHTLTIVKTTATDSGKYFVKAKNVVMEMSLTVKAIFKRRLVDMTNMEGLDTTFECETVEENCHAQWFKDNVEIIDPSDRMRIEKTKGRLHTLFISKTSLEDSGKYSIKIKGAKSIAKLDVKEMPETIKLMSIHDRQEFLKAAKSGITKRHTIRVMIVGEKTVGKTCLLRRLMNEKINDVNSTDGINIERGKCQIDIETGEWHFLPSGQEPRRSPDHIEQFADCGFWDFAGQREFYATHQTFLSTNAVYLLVVDISKDFTMNTYNKMIEKEFDSIGEYIDFWLDNIHCYSRDDTNTSIHYNENNFLNPPVIIVGTGIDKISVVEKKKNDFEQYVSKILSRHAKRRHLRKSHFVSNTHPSYNKKEFRSLREDIFRHAKALTNWGDNLPIRWIVLEKEINRISSEHVISYTDVEKLAMNCSFHDDSQMTLDLDSFLKFEHDIGNIIFFEDVRSFIVLDPKWLMDIFRCFVSHQYTNESIGMPEWGELEQTGKLSDKLIEKLLEKVPDLSTPERKEFVLQIMEKFDIIVRPINYDARNDFYMPCMIKAEPFHNIIGGSESANDRRTSWFCLKFNFLPPSYFNHILVSFVKRLKLLVEENRRLRIYRNIGEFQLNTSGSQTLVICLSKNAIAMQVRQLNCSEDICFSGVKDILIDLVNSIKQRYGINITHTPKFKCADGIYNSKRIDLKTVMETEEYRCKEHRNTMHSSKEVYSSWLTFFCILFVENKGRRKCNCCENKPVYKCYDCNKVLCQNCSRTHNDKNKYQRHLMQRVSDTFILNCKFRVKESVTDRFISDIKCLPNGFVIVAVSNAIKTKFEVMACSVSGEQGHVMRLEKYPKKMDVVDKNTVAVFLTNSSVAIVDIQQIHIQYIHKIAITKSLPSFICIENQFYVGNGLGITVIDMSGDVIRYIVLNFVPYDMCYDVDSQRIYCIDSNYSKLICIDRDGTIIFTFADSNWTYLISPTIDNEGDVLVLCGKGDNLGCVIKVDSNGKSSDVVITNINLSRLRSAGVICFDQLTHSVVVGVDQTVYIYKKESNV</sequence>
<dbReference type="SUPFAM" id="SSF48726">
    <property type="entry name" value="Immunoglobulin"/>
    <property type="match status" value="3"/>
</dbReference>
<dbReference type="InterPro" id="IPR032171">
    <property type="entry name" value="COR-A"/>
</dbReference>
<dbReference type="SMART" id="SM00409">
    <property type="entry name" value="IG"/>
    <property type="match status" value="3"/>
</dbReference>
<dbReference type="SUPFAM" id="SSF52540">
    <property type="entry name" value="P-loop containing nucleoside triphosphate hydrolases"/>
    <property type="match status" value="1"/>
</dbReference>
<keyword evidence="13" id="KW-0479">Metal-binding</keyword>
<dbReference type="GO" id="GO:0005524">
    <property type="term" value="F:ATP binding"/>
    <property type="evidence" value="ECO:0007669"/>
    <property type="project" value="UniProtKB-KW"/>
</dbReference>
<evidence type="ECO:0000256" key="11">
    <source>
        <dbReference type="ARBA" id="ARBA00047899"/>
    </source>
</evidence>
<dbReference type="InterPro" id="IPR036388">
    <property type="entry name" value="WH-like_DNA-bd_sf"/>
</dbReference>
<keyword evidence="9" id="KW-0067">ATP-binding</keyword>
<dbReference type="GO" id="GO:0008270">
    <property type="term" value="F:zinc ion binding"/>
    <property type="evidence" value="ECO:0007669"/>
    <property type="project" value="UniProtKB-KW"/>
</dbReference>
<keyword evidence="13" id="KW-0862">Zinc</keyword>
<evidence type="ECO:0000313" key="18">
    <source>
        <dbReference type="Proteomes" id="UP000507470"/>
    </source>
</evidence>
<organism evidence="17 18">
    <name type="scientific">Mytilus coruscus</name>
    <name type="common">Sea mussel</name>
    <dbReference type="NCBI Taxonomy" id="42192"/>
    <lineage>
        <taxon>Eukaryota</taxon>
        <taxon>Metazoa</taxon>
        <taxon>Spiralia</taxon>
        <taxon>Lophotrochozoa</taxon>
        <taxon>Mollusca</taxon>
        <taxon>Bivalvia</taxon>
        <taxon>Autobranchia</taxon>
        <taxon>Pteriomorphia</taxon>
        <taxon>Mytilida</taxon>
        <taxon>Mytiloidea</taxon>
        <taxon>Mytilidae</taxon>
        <taxon>Mytilinae</taxon>
        <taxon>Mytilus</taxon>
    </lineage>
</organism>
<comment type="subcellular location">
    <subcellularLocation>
        <location evidence="1">Cytoplasm</location>
    </subcellularLocation>
</comment>
<evidence type="ECO:0000256" key="3">
    <source>
        <dbReference type="ARBA" id="ARBA00022490"/>
    </source>
</evidence>
<dbReference type="InterPro" id="IPR011042">
    <property type="entry name" value="6-blade_b-propeller_TolB-like"/>
</dbReference>
<dbReference type="GO" id="GO:0016301">
    <property type="term" value="F:kinase activity"/>
    <property type="evidence" value="ECO:0007669"/>
    <property type="project" value="UniProtKB-KW"/>
</dbReference>
<dbReference type="InterPro" id="IPR036179">
    <property type="entry name" value="Ig-like_dom_sf"/>
</dbReference>
<dbReference type="InterPro" id="IPR000315">
    <property type="entry name" value="Znf_B-box"/>
</dbReference>
<dbReference type="PROSITE" id="PS50835">
    <property type="entry name" value="IG_LIKE"/>
    <property type="match status" value="1"/>
</dbReference>
<dbReference type="Gene3D" id="2.60.40.10">
    <property type="entry name" value="Immunoglobulins"/>
    <property type="match status" value="3"/>
</dbReference>
<dbReference type="Gene3D" id="1.10.10.10">
    <property type="entry name" value="Winged helix-like DNA-binding domain superfamily/Winged helix DNA-binding domain"/>
    <property type="match status" value="1"/>
</dbReference>
<name>A0A6J8AD99_MYTCO</name>
<comment type="catalytic activity">
    <reaction evidence="11">
        <text>L-threonyl-[protein] + ATP = O-phospho-L-threonyl-[protein] + ADP + H(+)</text>
        <dbReference type="Rhea" id="RHEA:46608"/>
        <dbReference type="Rhea" id="RHEA-COMP:11060"/>
        <dbReference type="Rhea" id="RHEA-COMP:11605"/>
        <dbReference type="ChEBI" id="CHEBI:15378"/>
        <dbReference type="ChEBI" id="CHEBI:30013"/>
        <dbReference type="ChEBI" id="CHEBI:30616"/>
        <dbReference type="ChEBI" id="CHEBI:61977"/>
        <dbReference type="ChEBI" id="CHEBI:456216"/>
        <dbReference type="EC" id="2.7.11.1"/>
    </reaction>
</comment>
<dbReference type="PANTHER" id="PTHR35971">
    <property type="entry name" value="SI:DKEY-31G6.6"/>
    <property type="match status" value="1"/>
</dbReference>
<dbReference type="EC" id="2.7.11.1" evidence="2"/>
<dbReference type="InterPro" id="IPR052385">
    <property type="entry name" value="Obscurin/Obscurin-like_Reg"/>
</dbReference>
<evidence type="ECO:0000256" key="4">
    <source>
        <dbReference type="ARBA" id="ARBA00022553"/>
    </source>
</evidence>
<dbReference type="Gene3D" id="2.120.10.30">
    <property type="entry name" value="TolB, C-terminal domain"/>
    <property type="match status" value="1"/>
</dbReference>
<dbReference type="Pfam" id="PF07679">
    <property type="entry name" value="I-set"/>
    <property type="match status" value="2"/>
</dbReference>
<dbReference type="InterPro" id="IPR013098">
    <property type="entry name" value="Ig_I-set"/>
</dbReference>
<dbReference type="Pfam" id="PF08477">
    <property type="entry name" value="Roc"/>
    <property type="match status" value="1"/>
</dbReference>
<keyword evidence="7" id="KW-0547">Nucleotide-binding</keyword>
<evidence type="ECO:0000256" key="2">
    <source>
        <dbReference type="ARBA" id="ARBA00012513"/>
    </source>
</evidence>
<evidence type="ECO:0000256" key="8">
    <source>
        <dbReference type="ARBA" id="ARBA00022777"/>
    </source>
</evidence>
<evidence type="ECO:0000259" key="15">
    <source>
        <dbReference type="PROSITE" id="PS50835"/>
    </source>
</evidence>
<evidence type="ECO:0000256" key="9">
    <source>
        <dbReference type="ARBA" id="ARBA00022840"/>
    </source>
</evidence>
<feature type="domain" description="B box-type" evidence="14">
    <location>
        <begin position="1105"/>
        <end position="1150"/>
    </location>
</feature>